<accession>A0A7W7PC52</accession>
<evidence type="ECO:0000313" key="2">
    <source>
        <dbReference type="EMBL" id="MBB4884252.1"/>
    </source>
</evidence>
<keyword evidence="3" id="KW-1185">Reference proteome</keyword>
<protein>
    <submittedName>
        <fullName evidence="2">Uncharacterized protein</fullName>
    </submittedName>
</protein>
<name>A0A7W7PC52_STRNE</name>
<reference evidence="2 3" key="1">
    <citation type="submission" date="2020-08" db="EMBL/GenBank/DDBJ databases">
        <title>Genomic Encyclopedia of Type Strains, Phase III (KMG-III): the genomes of soil and plant-associated and newly described type strains.</title>
        <authorList>
            <person name="Whitman W."/>
        </authorList>
    </citation>
    <scope>NUCLEOTIDE SEQUENCE [LARGE SCALE GENOMIC DNA]</scope>
    <source>
        <strain evidence="2 3">CECT 3265</strain>
    </source>
</reference>
<dbReference type="EMBL" id="JACHJG010000001">
    <property type="protein sequence ID" value="MBB4884252.1"/>
    <property type="molecule type" value="Genomic_DNA"/>
</dbReference>
<proteinExistence type="predicted"/>
<evidence type="ECO:0000313" key="3">
    <source>
        <dbReference type="Proteomes" id="UP000556436"/>
    </source>
</evidence>
<comment type="caution">
    <text evidence="2">The sequence shown here is derived from an EMBL/GenBank/DDBJ whole genome shotgun (WGS) entry which is preliminary data.</text>
</comment>
<organism evidence="2 3">
    <name type="scientific">Streptomyces netropsis</name>
    <name type="common">Streptoverticillium netropsis</name>
    <dbReference type="NCBI Taxonomy" id="55404"/>
    <lineage>
        <taxon>Bacteria</taxon>
        <taxon>Bacillati</taxon>
        <taxon>Actinomycetota</taxon>
        <taxon>Actinomycetes</taxon>
        <taxon>Kitasatosporales</taxon>
        <taxon>Streptomycetaceae</taxon>
        <taxon>Streptomyces</taxon>
    </lineage>
</organism>
<gene>
    <name evidence="2" type="ORF">FHS38_000261</name>
</gene>
<sequence length="28" mass="3364">MRRKWLLLRRSSHKSPPNQSLHYGTARS</sequence>
<feature type="region of interest" description="Disordered" evidence="1">
    <location>
        <begin position="1"/>
        <end position="28"/>
    </location>
</feature>
<feature type="compositionally biased region" description="Polar residues" evidence="1">
    <location>
        <begin position="14"/>
        <end position="28"/>
    </location>
</feature>
<evidence type="ECO:0000256" key="1">
    <source>
        <dbReference type="SAM" id="MobiDB-lite"/>
    </source>
</evidence>
<feature type="compositionally biased region" description="Basic residues" evidence="1">
    <location>
        <begin position="1"/>
        <end position="13"/>
    </location>
</feature>
<dbReference type="Proteomes" id="UP000556436">
    <property type="component" value="Unassembled WGS sequence"/>
</dbReference>
<dbReference type="AlphaFoldDB" id="A0A7W7PC52"/>